<keyword evidence="4" id="KW-1185">Reference proteome</keyword>
<evidence type="ECO:0000313" key="4">
    <source>
        <dbReference type="Proteomes" id="UP000198546"/>
    </source>
</evidence>
<dbReference type="AlphaFoldDB" id="A0A1G6UF42"/>
<dbReference type="InterPro" id="IPR050639">
    <property type="entry name" value="SSR_resolvase"/>
</dbReference>
<dbReference type="Gene3D" id="3.90.1750.20">
    <property type="entry name" value="Putative Large Serine Recombinase, Chain B, Domain 2"/>
    <property type="match status" value="1"/>
</dbReference>
<dbReference type="CDD" id="cd00338">
    <property type="entry name" value="Ser_Recombinase"/>
    <property type="match status" value="1"/>
</dbReference>
<dbReference type="PROSITE" id="PS51736">
    <property type="entry name" value="RECOMBINASES_3"/>
    <property type="match status" value="1"/>
</dbReference>
<gene>
    <name evidence="3" type="ORF">SAMN04489747_0870</name>
</gene>
<proteinExistence type="predicted"/>
<dbReference type="STRING" id="675864.SAMN04489747_0870"/>
<sequence length="386" mass="42458">MVVYNLDRLHRRPVELEHFITLADQHRTALASVSGEVDLSTDGGRLHARILGAVARAEIERKSARQTAAYRQRAQQGRLHRLQPAFGYRGLQLEPVEAQAVRDAVGWVHDGVSLYEIARRWTARGLTTALGNPWEGSTVATYLRNPRVAGIRTYRREPVVVDGEYVRGEWEPLLDVDTWQAMTAALASRGHRWPERQQQLLLSGVARCGTCGNRINSGGKRQGNSVGHRYRCVKNGSHINRTAAPVDEFVVDALVARLGQPDTVDVLSAAPTVDVGGLRVEATQLHQRMEGLSEAYADGAISVGQLRAGTERLRGQLAEVERRLQSGQRSAATARLVASSDVRAAWDALEISVQRTVLRELAGITMHGPGAGIRYVTAEQVVIDWL</sequence>
<dbReference type="PANTHER" id="PTHR30461:SF23">
    <property type="entry name" value="DNA RECOMBINASE-RELATED"/>
    <property type="match status" value="1"/>
</dbReference>
<dbReference type="InterPro" id="IPR038109">
    <property type="entry name" value="DNA_bind_recomb_sf"/>
</dbReference>
<dbReference type="PROSITE" id="PS51737">
    <property type="entry name" value="RECOMBINASE_DNA_BIND"/>
    <property type="match status" value="1"/>
</dbReference>
<dbReference type="Gene3D" id="3.40.50.1390">
    <property type="entry name" value="Resolvase, N-terminal catalytic domain"/>
    <property type="match status" value="1"/>
</dbReference>
<dbReference type="InterPro" id="IPR006119">
    <property type="entry name" value="Resolv_N"/>
</dbReference>
<dbReference type="GO" id="GO:0000150">
    <property type="term" value="F:DNA strand exchange activity"/>
    <property type="evidence" value="ECO:0007669"/>
    <property type="project" value="InterPro"/>
</dbReference>
<dbReference type="Pfam" id="PF07508">
    <property type="entry name" value="Recombinase"/>
    <property type="match status" value="1"/>
</dbReference>
<accession>A0A1G6UF42</accession>
<feature type="domain" description="Recombinase" evidence="2">
    <location>
        <begin position="75"/>
        <end position="192"/>
    </location>
</feature>
<organism evidence="3 4">
    <name type="scientific">Auraticoccus monumenti</name>
    <dbReference type="NCBI Taxonomy" id="675864"/>
    <lineage>
        <taxon>Bacteria</taxon>
        <taxon>Bacillati</taxon>
        <taxon>Actinomycetota</taxon>
        <taxon>Actinomycetes</taxon>
        <taxon>Propionibacteriales</taxon>
        <taxon>Propionibacteriaceae</taxon>
        <taxon>Auraticoccus</taxon>
    </lineage>
</organism>
<dbReference type="Pfam" id="PF00239">
    <property type="entry name" value="Resolvase"/>
    <property type="match status" value="1"/>
</dbReference>
<protein>
    <submittedName>
        <fullName evidence="3">Resolvase, N terminal domain</fullName>
    </submittedName>
</protein>
<evidence type="ECO:0000259" key="2">
    <source>
        <dbReference type="PROSITE" id="PS51737"/>
    </source>
</evidence>
<dbReference type="EMBL" id="LT629688">
    <property type="protein sequence ID" value="SDD40002.1"/>
    <property type="molecule type" value="Genomic_DNA"/>
</dbReference>
<reference evidence="3 4" key="1">
    <citation type="submission" date="2016-10" db="EMBL/GenBank/DDBJ databases">
        <authorList>
            <person name="de Groot N.N."/>
        </authorList>
    </citation>
    <scope>NUCLEOTIDE SEQUENCE [LARGE SCALE GENOMIC DNA]</scope>
    <source>
        <strain evidence="3 4">MON 2.2</strain>
    </source>
</reference>
<feature type="domain" description="Resolvase/invertase-type recombinase catalytic" evidence="1">
    <location>
        <begin position="1"/>
        <end position="77"/>
    </location>
</feature>
<dbReference type="InterPro" id="IPR036162">
    <property type="entry name" value="Resolvase-like_N_sf"/>
</dbReference>
<dbReference type="SUPFAM" id="SSF53041">
    <property type="entry name" value="Resolvase-like"/>
    <property type="match status" value="1"/>
</dbReference>
<dbReference type="Proteomes" id="UP000198546">
    <property type="component" value="Chromosome i"/>
</dbReference>
<name>A0A1G6UF42_9ACTN</name>
<evidence type="ECO:0000259" key="1">
    <source>
        <dbReference type="PROSITE" id="PS51736"/>
    </source>
</evidence>
<evidence type="ECO:0000313" key="3">
    <source>
        <dbReference type="EMBL" id="SDD40002.1"/>
    </source>
</evidence>
<dbReference type="PANTHER" id="PTHR30461">
    <property type="entry name" value="DNA-INVERTASE FROM LAMBDOID PROPHAGE"/>
    <property type="match status" value="1"/>
</dbReference>
<dbReference type="GO" id="GO:0003677">
    <property type="term" value="F:DNA binding"/>
    <property type="evidence" value="ECO:0007669"/>
    <property type="project" value="InterPro"/>
</dbReference>
<dbReference type="InterPro" id="IPR011109">
    <property type="entry name" value="DNA_bind_recombinase_dom"/>
</dbReference>